<feature type="domain" description="C2H2-type" evidence="7">
    <location>
        <begin position="8"/>
        <end position="32"/>
    </location>
</feature>
<keyword evidence="9" id="KW-1185">Reference proteome</keyword>
<proteinExistence type="predicted"/>
<evidence type="ECO:0000256" key="3">
    <source>
        <dbReference type="ARBA" id="ARBA00022771"/>
    </source>
</evidence>
<dbReference type="EMBL" id="VSWD01000003">
    <property type="protein sequence ID" value="KAK3106064.1"/>
    <property type="molecule type" value="Genomic_DNA"/>
</dbReference>
<dbReference type="Gene3D" id="3.30.160.60">
    <property type="entry name" value="Classic Zinc Finger"/>
    <property type="match status" value="1"/>
</dbReference>
<dbReference type="InterPro" id="IPR013087">
    <property type="entry name" value="Znf_C2H2_type"/>
</dbReference>
<protein>
    <recommendedName>
        <fullName evidence="7">C2H2-type domain-containing protein</fullName>
    </recommendedName>
</protein>
<reference evidence="8" key="1">
    <citation type="submission" date="2019-08" db="EMBL/GenBank/DDBJ databases">
        <title>The improved chromosome-level genome for the pearl oyster Pinctada fucata martensii using PacBio sequencing and Hi-C.</title>
        <authorList>
            <person name="Zheng Z."/>
        </authorList>
    </citation>
    <scope>NUCLEOTIDE SEQUENCE</scope>
    <source>
        <strain evidence="8">ZZ-2019</strain>
        <tissue evidence="8">Adductor muscle</tissue>
    </source>
</reference>
<keyword evidence="4" id="KW-0862">Zinc</keyword>
<dbReference type="SUPFAM" id="SSF57667">
    <property type="entry name" value="beta-beta-alpha zinc fingers"/>
    <property type="match status" value="1"/>
</dbReference>
<sequence>MEDNDKPFECSEPGCGQSFTNEDHLAVHMRKHEMHLALNLGGPVHPGSGKSPLSGLTGLNFVDQTPTPTKFLKNCEEIGLFQELKNPFEEAFKKALDAPENATDGASSPFPGPGSNELNTPVPPIPKTIDDIRSSPGKHVNDSTKSDLLNLVRKRKESSLISSSSDKLSLTPSAAKEPKLNKNEKTSTPPQVSTSLSSTKSPILVTAAQSTTTPPPKTTVSSASLNFPPSNEMPTLPLGLLSSTPQIAMQVYLQLPTGQTIPVQIPAAINPQAPVCEFETLPDMDRINPAYKCGLSFNKQSIAFRVRGTGQAKVCLVGRSGEFFRLMFEGDPALSNSLELSCWGKRLPTSQWTSSCEIETLPYASVIYPYHSRCGLSFNKQLLAFRVRGTGQAKVTIIGRSGAHLSLRFLNVSGLSNYMDLSCYKGRLDFVYTASVRGRVFDPYTWNYYWVALSYFENGTVKVKVGQDVMPGCNKILDRYCETHSSLDYVYVGHTGGHTQSAQWTFYGDN</sequence>
<evidence type="ECO:0000256" key="4">
    <source>
        <dbReference type="ARBA" id="ARBA00022833"/>
    </source>
</evidence>
<feature type="region of interest" description="Disordered" evidence="6">
    <location>
        <begin position="99"/>
        <end position="146"/>
    </location>
</feature>
<evidence type="ECO:0000259" key="7">
    <source>
        <dbReference type="PROSITE" id="PS50157"/>
    </source>
</evidence>
<keyword evidence="1" id="KW-0479">Metal-binding</keyword>
<keyword evidence="2" id="KW-0677">Repeat</keyword>
<evidence type="ECO:0000256" key="6">
    <source>
        <dbReference type="SAM" id="MobiDB-lite"/>
    </source>
</evidence>
<dbReference type="PROSITE" id="PS50157">
    <property type="entry name" value="ZINC_FINGER_C2H2_2"/>
    <property type="match status" value="1"/>
</dbReference>
<evidence type="ECO:0000256" key="5">
    <source>
        <dbReference type="PROSITE-ProRule" id="PRU00042"/>
    </source>
</evidence>
<dbReference type="FunFam" id="3.30.160.60:FF:000072">
    <property type="entry name" value="zinc finger protein 143 isoform X1"/>
    <property type="match status" value="1"/>
</dbReference>
<evidence type="ECO:0000256" key="2">
    <source>
        <dbReference type="ARBA" id="ARBA00022737"/>
    </source>
</evidence>
<name>A0AA88YIZ3_PINIB</name>
<evidence type="ECO:0000313" key="8">
    <source>
        <dbReference type="EMBL" id="KAK3106064.1"/>
    </source>
</evidence>
<feature type="compositionally biased region" description="Low complexity" evidence="6">
    <location>
        <begin position="160"/>
        <end position="173"/>
    </location>
</feature>
<dbReference type="SMART" id="SM00355">
    <property type="entry name" value="ZnF_C2H2"/>
    <property type="match status" value="1"/>
</dbReference>
<dbReference type="AlphaFoldDB" id="A0AA88YIZ3"/>
<evidence type="ECO:0000256" key="1">
    <source>
        <dbReference type="ARBA" id="ARBA00022723"/>
    </source>
</evidence>
<dbReference type="GO" id="GO:0008270">
    <property type="term" value="F:zinc ion binding"/>
    <property type="evidence" value="ECO:0007669"/>
    <property type="project" value="UniProtKB-KW"/>
</dbReference>
<feature type="region of interest" description="Disordered" evidence="6">
    <location>
        <begin position="160"/>
        <end position="228"/>
    </location>
</feature>
<feature type="compositionally biased region" description="Basic and acidic residues" evidence="6">
    <location>
        <begin position="176"/>
        <end position="185"/>
    </location>
</feature>
<gene>
    <name evidence="8" type="ORF">FSP39_011879</name>
</gene>
<dbReference type="InterPro" id="IPR036236">
    <property type="entry name" value="Znf_C2H2_sf"/>
</dbReference>
<organism evidence="8 9">
    <name type="scientific">Pinctada imbricata</name>
    <name type="common">Atlantic pearl-oyster</name>
    <name type="synonym">Pinctada martensii</name>
    <dbReference type="NCBI Taxonomy" id="66713"/>
    <lineage>
        <taxon>Eukaryota</taxon>
        <taxon>Metazoa</taxon>
        <taxon>Spiralia</taxon>
        <taxon>Lophotrochozoa</taxon>
        <taxon>Mollusca</taxon>
        <taxon>Bivalvia</taxon>
        <taxon>Autobranchia</taxon>
        <taxon>Pteriomorphia</taxon>
        <taxon>Pterioida</taxon>
        <taxon>Pterioidea</taxon>
        <taxon>Pteriidae</taxon>
        <taxon>Pinctada</taxon>
    </lineage>
</organism>
<accession>A0AA88YIZ3</accession>
<feature type="compositionally biased region" description="Low complexity" evidence="6">
    <location>
        <begin position="206"/>
        <end position="224"/>
    </location>
</feature>
<feature type="compositionally biased region" description="Basic and acidic residues" evidence="6">
    <location>
        <begin position="128"/>
        <end position="145"/>
    </location>
</feature>
<evidence type="ECO:0000313" key="9">
    <source>
        <dbReference type="Proteomes" id="UP001186944"/>
    </source>
</evidence>
<keyword evidence="3 5" id="KW-0863">Zinc-finger</keyword>
<comment type="caution">
    <text evidence="8">The sequence shown here is derived from an EMBL/GenBank/DDBJ whole genome shotgun (WGS) entry which is preliminary data.</text>
</comment>
<dbReference type="Pfam" id="PF00096">
    <property type="entry name" value="zf-C2H2"/>
    <property type="match status" value="1"/>
</dbReference>
<feature type="compositionally biased region" description="Polar residues" evidence="6">
    <location>
        <begin position="186"/>
        <end position="201"/>
    </location>
</feature>
<dbReference type="Proteomes" id="UP001186944">
    <property type="component" value="Unassembled WGS sequence"/>
</dbReference>
<dbReference type="PROSITE" id="PS00028">
    <property type="entry name" value="ZINC_FINGER_C2H2_1"/>
    <property type="match status" value="1"/>
</dbReference>